<evidence type="ECO:0000313" key="1">
    <source>
        <dbReference type="EMBL" id="KAH9717480.1"/>
    </source>
</evidence>
<keyword evidence="2" id="KW-1185">Reference proteome</keyword>
<accession>A0ACB8JJ65</accession>
<evidence type="ECO:0000313" key="2">
    <source>
        <dbReference type="Proteomes" id="UP000829398"/>
    </source>
</evidence>
<protein>
    <submittedName>
        <fullName evidence="1">Uncharacterized protein</fullName>
    </submittedName>
</protein>
<comment type="caution">
    <text evidence="1">The sequence shown here is derived from an EMBL/GenBank/DDBJ whole genome shotgun (WGS) entry which is preliminary data.</text>
</comment>
<organism evidence="1 2">
    <name type="scientific">Citrus sinensis</name>
    <name type="common">Sweet orange</name>
    <name type="synonym">Citrus aurantium var. sinensis</name>
    <dbReference type="NCBI Taxonomy" id="2711"/>
    <lineage>
        <taxon>Eukaryota</taxon>
        <taxon>Viridiplantae</taxon>
        <taxon>Streptophyta</taxon>
        <taxon>Embryophyta</taxon>
        <taxon>Tracheophyta</taxon>
        <taxon>Spermatophyta</taxon>
        <taxon>Magnoliopsida</taxon>
        <taxon>eudicotyledons</taxon>
        <taxon>Gunneridae</taxon>
        <taxon>Pentapetalae</taxon>
        <taxon>rosids</taxon>
        <taxon>malvids</taxon>
        <taxon>Sapindales</taxon>
        <taxon>Rutaceae</taxon>
        <taxon>Aurantioideae</taxon>
        <taxon>Citrus</taxon>
    </lineage>
</organism>
<reference evidence="2" key="1">
    <citation type="journal article" date="2023" name="Hortic. Res.">
        <title>A chromosome-level phased genome enabling allele-level studies in sweet orange: a case study on citrus Huanglongbing tolerance.</title>
        <authorList>
            <person name="Wu B."/>
            <person name="Yu Q."/>
            <person name="Deng Z."/>
            <person name="Duan Y."/>
            <person name="Luo F."/>
            <person name="Gmitter F. Jr."/>
        </authorList>
    </citation>
    <scope>NUCLEOTIDE SEQUENCE [LARGE SCALE GENOMIC DNA]</scope>
    <source>
        <strain evidence="2">cv. Valencia</strain>
    </source>
</reference>
<dbReference type="EMBL" id="CM039176">
    <property type="protein sequence ID" value="KAH9717480.1"/>
    <property type="molecule type" value="Genomic_DNA"/>
</dbReference>
<dbReference type="Proteomes" id="UP000829398">
    <property type="component" value="Chromosome 7"/>
</dbReference>
<proteinExistence type="predicted"/>
<name>A0ACB8JJ65_CITSI</name>
<gene>
    <name evidence="1" type="ORF">KPL71_021829</name>
</gene>
<sequence length="179" mass="20467">MNEEKEAKHEAVCEALRPPPDIKSLEIMVFKGRTPSNWIGSLNKLKMLTLNSFLKLGDEFLGVEISDHIHIHGTSSSSSVIAFPKLQKLELTGMDELEEWEFGNDDITIMPHIKSLYITYCEKLKSLPELLLQSTTLESLTIFGVPIVQESFKRRTKKDWSKISHIPNIEIQNIVFRSK</sequence>